<organism evidence="1 2">
    <name type="scientific">Gibbsiella dentisursi</name>
    <dbReference type="NCBI Taxonomy" id="796890"/>
    <lineage>
        <taxon>Bacteria</taxon>
        <taxon>Pseudomonadati</taxon>
        <taxon>Pseudomonadota</taxon>
        <taxon>Gammaproteobacteria</taxon>
        <taxon>Enterobacterales</taxon>
        <taxon>Yersiniaceae</taxon>
        <taxon>Gibbsiella</taxon>
    </lineage>
</organism>
<name>A0ABP7M0R0_9GAMM</name>
<proteinExistence type="predicted"/>
<reference evidence="2" key="1">
    <citation type="journal article" date="2019" name="Int. J. Syst. Evol. Microbiol.">
        <title>The Global Catalogue of Microorganisms (GCM) 10K type strain sequencing project: providing services to taxonomists for standard genome sequencing and annotation.</title>
        <authorList>
            <consortium name="The Broad Institute Genomics Platform"/>
            <consortium name="The Broad Institute Genome Sequencing Center for Infectious Disease"/>
            <person name="Wu L."/>
            <person name="Ma J."/>
        </authorList>
    </citation>
    <scope>NUCLEOTIDE SEQUENCE [LARGE SCALE GENOMIC DNA]</scope>
    <source>
        <strain evidence="2">JCM 17201</strain>
    </source>
</reference>
<gene>
    <name evidence="1" type="ORF">GCM10022405_40930</name>
</gene>
<comment type="caution">
    <text evidence="1">The sequence shown here is derived from an EMBL/GenBank/DDBJ whole genome shotgun (WGS) entry which is preliminary data.</text>
</comment>
<sequence>MKQAYAILINDLLQQYHFKIENLRSAPAVAAEVRKFSQNDHAFRLSVGLEGLLSVARAAGDAGAADTLESIISQCNYGTVPQPFCLEFFAA</sequence>
<accession>A0ABP7M0R0</accession>
<evidence type="ECO:0000313" key="2">
    <source>
        <dbReference type="Proteomes" id="UP001499994"/>
    </source>
</evidence>
<dbReference type="EMBL" id="BAABDG010000010">
    <property type="protein sequence ID" value="GAA3911593.1"/>
    <property type="molecule type" value="Genomic_DNA"/>
</dbReference>
<keyword evidence="2" id="KW-1185">Reference proteome</keyword>
<protein>
    <submittedName>
        <fullName evidence="1">Uncharacterized protein</fullName>
    </submittedName>
</protein>
<dbReference type="Proteomes" id="UP001499994">
    <property type="component" value="Unassembled WGS sequence"/>
</dbReference>
<dbReference type="RefSeq" id="WP_346082710.1">
    <property type="nucleotide sequence ID" value="NZ_BAABDG010000010.1"/>
</dbReference>
<evidence type="ECO:0000313" key="1">
    <source>
        <dbReference type="EMBL" id="GAA3911593.1"/>
    </source>
</evidence>